<name>A0A645C4P0_9ZZZZ</name>
<reference evidence="1" key="1">
    <citation type="submission" date="2019-08" db="EMBL/GenBank/DDBJ databases">
        <authorList>
            <person name="Kucharzyk K."/>
            <person name="Murdoch R.W."/>
            <person name="Higgins S."/>
            <person name="Loffler F."/>
        </authorList>
    </citation>
    <scope>NUCLEOTIDE SEQUENCE</scope>
</reference>
<protein>
    <submittedName>
        <fullName evidence="1">Uncharacterized protein</fullName>
    </submittedName>
</protein>
<accession>A0A645C4P0</accession>
<sequence>MVPRLGGHGLIDLSIDLDAHNERGQDVLAAGAHQLGHGQKSGDNADAGVGEQKMVIVVDGVHQNAIGKRGVHDIGLHVGADDGGFGFAGAVGTDKVLGYLACGLGAPAIRHANAVQDAALCIFNDFLRNVFILGVANKINNCFRVRHCLLIFAHV</sequence>
<comment type="caution">
    <text evidence="1">The sequence shown here is derived from an EMBL/GenBank/DDBJ whole genome shotgun (WGS) entry which is preliminary data.</text>
</comment>
<dbReference type="AlphaFoldDB" id="A0A645C4P0"/>
<dbReference type="EMBL" id="VSSQ01024575">
    <property type="protein sequence ID" value="MPM72167.1"/>
    <property type="molecule type" value="Genomic_DNA"/>
</dbReference>
<evidence type="ECO:0000313" key="1">
    <source>
        <dbReference type="EMBL" id="MPM72167.1"/>
    </source>
</evidence>
<proteinExistence type="predicted"/>
<organism evidence="1">
    <name type="scientific">bioreactor metagenome</name>
    <dbReference type="NCBI Taxonomy" id="1076179"/>
    <lineage>
        <taxon>unclassified sequences</taxon>
        <taxon>metagenomes</taxon>
        <taxon>ecological metagenomes</taxon>
    </lineage>
</organism>
<gene>
    <name evidence="1" type="ORF">SDC9_119140</name>
</gene>